<feature type="domain" description="GGDEF" evidence="2">
    <location>
        <begin position="251"/>
        <end position="385"/>
    </location>
</feature>
<dbReference type="FunFam" id="3.30.70.270:FF:000001">
    <property type="entry name" value="Diguanylate cyclase domain protein"/>
    <property type="match status" value="1"/>
</dbReference>
<feature type="transmembrane region" description="Helical" evidence="1">
    <location>
        <begin position="178"/>
        <end position="200"/>
    </location>
</feature>
<feature type="transmembrane region" description="Helical" evidence="1">
    <location>
        <begin position="155"/>
        <end position="172"/>
    </location>
</feature>
<evidence type="ECO:0000313" key="4">
    <source>
        <dbReference type="Proteomes" id="UP000192468"/>
    </source>
</evidence>
<evidence type="ECO:0000313" key="3">
    <source>
        <dbReference type="EMBL" id="SMC16640.1"/>
    </source>
</evidence>
<dbReference type="STRING" id="1121291.SAMN02745134_00126"/>
<dbReference type="OrthoDB" id="9805474at2"/>
<dbReference type="InterPro" id="IPR000160">
    <property type="entry name" value="GGDEF_dom"/>
</dbReference>
<dbReference type="RefSeq" id="WP_084113348.1">
    <property type="nucleotide sequence ID" value="NZ_FWXH01000002.1"/>
</dbReference>
<evidence type="ECO:0000259" key="2">
    <source>
        <dbReference type="PROSITE" id="PS50887"/>
    </source>
</evidence>
<dbReference type="PANTHER" id="PTHR45138">
    <property type="entry name" value="REGULATORY COMPONENTS OF SENSORY TRANSDUCTION SYSTEM"/>
    <property type="match status" value="1"/>
</dbReference>
<keyword evidence="1" id="KW-0472">Membrane</keyword>
<accession>A0A1W1WYJ9</accession>
<sequence>MTNNFFRISTTPDDIGVASAHIREVNNEVRKINYRRFFIFSIVVTIIELLLIVFYDIPAINKYNAVLHISIMYFVFHFLILITSLTVFFILNNYRRNESSKVPYLIIEVSILFFMIFMACIGVLDQIKIGQITSYISVLMLCGVLALIKPPRNYIIYSISHIVFIFGCFLFQKNQGAIISNIINGTILYFSVLVMSKLTYENQVNILIKNIILEENNKKLEYLSNYDGLTNLFNRRYFETFIKENITEEKKDKIIAIMDIDYFKSINDRFGHKAGDMMLQKIAIIISENIREIDLAARWGGEEFIILFSNISIENAEIIVNTIREKIEQNVISFDNNFIQVTASFGLTKVMGTTEEDFQNCFKTADKALYLAKANGRNRVERCGVKSI</sequence>
<dbReference type="SMART" id="SM00267">
    <property type="entry name" value="GGDEF"/>
    <property type="match status" value="1"/>
</dbReference>
<feature type="transmembrane region" description="Helical" evidence="1">
    <location>
        <begin position="103"/>
        <end position="124"/>
    </location>
</feature>
<dbReference type="PROSITE" id="PS50887">
    <property type="entry name" value="GGDEF"/>
    <property type="match status" value="1"/>
</dbReference>
<feature type="transmembrane region" description="Helical" evidence="1">
    <location>
        <begin position="37"/>
        <end position="55"/>
    </location>
</feature>
<keyword evidence="4" id="KW-1185">Reference proteome</keyword>
<dbReference type="NCBIfam" id="TIGR00254">
    <property type="entry name" value="GGDEF"/>
    <property type="match status" value="1"/>
</dbReference>
<feature type="transmembrane region" description="Helical" evidence="1">
    <location>
        <begin position="130"/>
        <end position="148"/>
    </location>
</feature>
<reference evidence="3 4" key="1">
    <citation type="submission" date="2017-04" db="EMBL/GenBank/DDBJ databases">
        <authorList>
            <person name="Afonso C.L."/>
            <person name="Miller P.J."/>
            <person name="Scott M.A."/>
            <person name="Spackman E."/>
            <person name="Goraichik I."/>
            <person name="Dimitrov K.M."/>
            <person name="Suarez D.L."/>
            <person name="Swayne D.E."/>
        </authorList>
    </citation>
    <scope>NUCLEOTIDE SEQUENCE [LARGE SCALE GENOMIC DNA]</scope>
    <source>
        <strain evidence="3 4">DSM 12555</strain>
    </source>
</reference>
<dbReference type="CDD" id="cd01949">
    <property type="entry name" value="GGDEF"/>
    <property type="match status" value="1"/>
</dbReference>
<organism evidence="3 4">
    <name type="scientific">Clostridium acidisoli DSM 12555</name>
    <dbReference type="NCBI Taxonomy" id="1121291"/>
    <lineage>
        <taxon>Bacteria</taxon>
        <taxon>Bacillati</taxon>
        <taxon>Bacillota</taxon>
        <taxon>Clostridia</taxon>
        <taxon>Eubacteriales</taxon>
        <taxon>Clostridiaceae</taxon>
        <taxon>Clostridium</taxon>
    </lineage>
</organism>
<dbReference type="GO" id="GO:0052621">
    <property type="term" value="F:diguanylate cyclase activity"/>
    <property type="evidence" value="ECO:0007669"/>
    <property type="project" value="TreeGrafter"/>
</dbReference>
<dbReference type="Gene3D" id="3.30.70.270">
    <property type="match status" value="1"/>
</dbReference>
<protein>
    <submittedName>
        <fullName evidence="3">Diguanylate cyclase (GGDEF) domain-containing protein</fullName>
    </submittedName>
</protein>
<dbReference type="EMBL" id="FWXH01000002">
    <property type="protein sequence ID" value="SMC16640.1"/>
    <property type="molecule type" value="Genomic_DNA"/>
</dbReference>
<gene>
    <name evidence="3" type="ORF">SAMN02745134_00126</name>
</gene>
<keyword evidence="1" id="KW-1133">Transmembrane helix</keyword>
<dbReference type="InterPro" id="IPR029787">
    <property type="entry name" value="Nucleotide_cyclase"/>
</dbReference>
<dbReference type="Pfam" id="PF00990">
    <property type="entry name" value="GGDEF"/>
    <property type="match status" value="1"/>
</dbReference>
<feature type="transmembrane region" description="Helical" evidence="1">
    <location>
        <begin position="67"/>
        <end position="91"/>
    </location>
</feature>
<dbReference type="Proteomes" id="UP000192468">
    <property type="component" value="Unassembled WGS sequence"/>
</dbReference>
<dbReference type="PANTHER" id="PTHR45138:SF9">
    <property type="entry name" value="DIGUANYLATE CYCLASE DGCM-RELATED"/>
    <property type="match status" value="1"/>
</dbReference>
<dbReference type="SUPFAM" id="SSF55073">
    <property type="entry name" value="Nucleotide cyclase"/>
    <property type="match status" value="1"/>
</dbReference>
<dbReference type="AlphaFoldDB" id="A0A1W1WYJ9"/>
<keyword evidence="1" id="KW-0812">Transmembrane</keyword>
<dbReference type="InterPro" id="IPR050469">
    <property type="entry name" value="Diguanylate_Cyclase"/>
</dbReference>
<evidence type="ECO:0000256" key="1">
    <source>
        <dbReference type="SAM" id="Phobius"/>
    </source>
</evidence>
<dbReference type="InterPro" id="IPR043128">
    <property type="entry name" value="Rev_trsase/Diguanyl_cyclase"/>
</dbReference>
<name>A0A1W1WYJ9_9CLOT</name>
<proteinExistence type="predicted"/>